<dbReference type="GeneTree" id="ENSGT00940000159564"/>
<evidence type="ECO:0000256" key="3">
    <source>
        <dbReference type="ARBA" id="ARBA00022676"/>
    </source>
</evidence>
<reference evidence="12" key="2">
    <citation type="submission" date="2025-08" db="UniProtKB">
        <authorList>
            <consortium name="Ensembl"/>
        </authorList>
    </citation>
    <scope>IDENTIFICATION</scope>
</reference>
<reference evidence="13" key="1">
    <citation type="journal article" date="2018" name="PLoS ONE">
        <title>Chinook salmon (Oncorhynchus tshawytscha) genome and transcriptome.</title>
        <authorList>
            <person name="Christensen K.A."/>
            <person name="Leong J.S."/>
            <person name="Sakhrani D."/>
            <person name="Biagi C.A."/>
            <person name="Minkley D.R."/>
            <person name="Withler R.E."/>
            <person name="Rondeau E.B."/>
            <person name="Koop B.F."/>
            <person name="Devlin R.H."/>
        </authorList>
    </citation>
    <scope>NUCLEOTIDE SEQUENCE [LARGE SCALE GENOMIC DNA]</scope>
</reference>
<evidence type="ECO:0000259" key="11">
    <source>
        <dbReference type="Pfam" id="PF02434"/>
    </source>
</evidence>
<evidence type="ECO:0000313" key="13">
    <source>
        <dbReference type="Proteomes" id="UP000694402"/>
    </source>
</evidence>
<comment type="similarity">
    <text evidence="2">Belongs to the glycosyltransferase 31 family.</text>
</comment>
<evidence type="ECO:0000256" key="7">
    <source>
        <dbReference type="ARBA" id="ARBA00022989"/>
    </source>
</evidence>
<evidence type="ECO:0000256" key="8">
    <source>
        <dbReference type="ARBA" id="ARBA00023136"/>
    </source>
</evidence>
<dbReference type="GO" id="GO:0016020">
    <property type="term" value="C:membrane"/>
    <property type="evidence" value="ECO:0007669"/>
    <property type="project" value="UniProtKB-SubCell"/>
</dbReference>
<keyword evidence="13" id="KW-1185">Reference proteome</keyword>
<dbReference type="PANTHER" id="PTHR10811">
    <property type="entry name" value="FRINGE-RELATED"/>
    <property type="match status" value="1"/>
</dbReference>
<evidence type="ECO:0000256" key="1">
    <source>
        <dbReference type="ARBA" id="ARBA00004606"/>
    </source>
</evidence>
<protein>
    <recommendedName>
        <fullName evidence="11">Fringe-like glycosyltransferase domain-containing protein</fullName>
    </recommendedName>
</protein>
<keyword evidence="5 10" id="KW-0812">Transmembrane</keyword>
<keyword evidence="3" id="KW-0328">Glycosyltransferase</keyword>
<dbReference type="InterPro" id="IPR003378">
    <property type="entry name" value="Fringe-like_glycosylTrfase"/>
</dbReference>
<sequence>MHRRRMLRALPVFILMFFIVLIVDFQLRTRSLHKLNSIHNPFGGDLLRSIQETPLSAAKESPKPAKFPRQPAAVSTMNQTVGGLQAEIQRRRDKLRALEQRRVVITPSLLRLTDIFLAVKSTGRFHGTRLSLLLETWISKTKEHTFIFTDTEDEDINSRGYNVIVTDCPSDHSHQALSCKMSAEYDHFMASDKKWLCHVDDDNYVNPGALLSLLSAFPQDGDVYVGKPSLDHPIKAHELLDGNKTKEVQFWFATGGAGFCLSRRLAEKMAPWASGPRFEQTSAVIRLPDDCTVGFIVERRLGISMVHSSMFHSHLENLLLLTQYTSNIPLQVTLSYGLFENKMNSVELNRLFSKEDDPSRFKTVHCLLYPLTSWCP</sequence>
<evidence type="ECO:0000313" key="12">
    <source>
        <dbReference type="Ensembl" id="ENSOTSP00005114585.1"/>
    </source>
</evidence>
<evidence type="ECO:0000256" key="10">
    <source>
        <dbReference type="SAM" id="Phobius"/>
    </source>
</evidence>
<feature type="transmembrane region" description="Helical" evidence="10">
    <location>
        <begin position="7"/>
        <end position="27"/>
    </location>
</feature>
<gene>
    <name evidence="12" type="primary">MFNG</name>
</gene>
<dbReference type="Proteomes" id="UP000694402">
    <property type="component" value="Unassembled WGS sequence"/>
</dbReference>
<evidence type="ECO:0000256" key="4">
    <source>
        <dbReference type="ARBA" id="ARBA00022679"/>
    </source>
</evidence>
<keyword evidence="4" id="KW-0808">Transferase</keyword>
<reference evidence="12" key="3">
    <citation type="submission" date="2025-09" db="UniProtKB">
        <authorList>
            <consortium name="Ensembl"/>
        </authorList>
    </citation>
    <scope>IDENTIFICATION</scope>
</reference>
<evidence type="ECO:0000256" key="5">
    <source>
        <dbReference type="ARBA" id="ARBA00022692"/>
    </source>
</evidence>
<keyword evidence="6" id="KW-0735">Signal-anchor</keyword>
<dbReference type="AlphaFoldDB" id="A0AAZ3PDN6"/>
<dbReference type="Ensembl" id="ENSOTST00005163349.1">
    <property type="protein sequence ID" value="ENSOTSP00005114585.1"/>
    <property type="gene ID" value="ENSOTSG00005053905.1"/>
</dbReference>
<dbReference type="Pfam" id="PF02434">
    <property type="entry name" value="Fringe"/>
    <property type="match status" value="1"/>
</dbReference>
<keyword evidence="7 10" id="KW-1133">Transmembrane helix</keyword>
<evidence type="ECO:0000256" key="6">
    <source>
        <dbReference type="ARBA" id="ARBA00022968"/>
    </source>
</evidence>
<keyword evidence="8 10" id="KW-0472">Membrane</keyword>
<name>A0AAZ3PDN6_ONCTS</name>
<organism evidence="12 13">
    <name type="scientific">Oncorhynchus tshawytscha</name>
    <name type="common">Chinook salmon</name>
    <name type="synonym">Salmo tshawytscha</name>
    <dbReference type="NCBI Taxonomy" id="74940"/>
    <lineage>
        <taxon>Eukaryota</taxon>
        <taxon>Metazoa</taxon>
        <taxon>Chordata</taxon>
        <taxon>Craniata</taxon>
        <taxon>Vertebrata</taxon>
        <taxon>Euteleostomi</taxon>
        <taxon>Actinopterygii</taxon>
        <taxon>Neopterygii</taxon>
        <taxon>Teleostei</taxon>
        <taxon>Protacanthopterygii</taxon>
        <taxon>Salmoniformes</taxon>
        <taxon>Salmonidae</taxon>
        <taxon>Salmoninae</taxon>
        <taxon>Oncorhynchus</taxon>
    </lineage>
</organism>
<dbReference type="GeneID" id="112240162"/>
<evidence type="ECO:0000256" key="9">
    <source>
        <dbReference type="ARBA" id="ARBA00037847"/>
    </source>
</evidence>
<proteinExistence type="inferred from homology"/>
<accession>A0AAZ3PDN6</accession>
<dbReference type="GO" id="GO:0012505">
    <property type="term" value="C:endomembrane system"/>
    <property type="evidence" value="ECO:0007669"/>
    <property type="project" value="UniProtKB-SubCell"/>
</dbReference>
<dbReference type="GO" id="GO:0016757">
    <property type="term" value="F:glycosyltransferase activity"/>
    <property type="evidence" value="ECO:0007669"/>
    <property type="project" value="UniProtKB-KW"/>
</dbReference>
<evidence type="ECO:0000256" key="2">
    <source>
        <dbReference type="ARBA" id="ARBA00008661"/>
    </source>
</evidence>
<feature type="domain" description="Fringe-like glycosyltransferase" evidence="11">
    <location>
        <begin position="110"/>
        <end position="360"/>
    </location>
</feature>
<dbReference type="RefSeq" id="XP_042160776.1">
    <property type="nucleotide sequence ID" value="XM_042304842.1"/>
</dbReference>
<comment type="subcellular location">
    <subcellularLocation>
        <location evidence="9">Endomembrane system</location>
        <topology evidence="9">Single-pass membrane protein</topology>
    </subcellularLocation>
    <subcellularLocation>
        <location evidence="1">Membrane</location>
        <topology evidence="1">Single-pass type II membrane protein</topology>
    </subcellularLocation>
</comment>